<dbReference type="RefSeq" id="WP_064104325.1">
    <property type="nucleotide sequence ID" value="NZ_LXSF01000003.1"/>
</dbReference>
<evidence type="ECO:0000313" key="2">
    <source>
        <dbReference type="EMBL" id="OAM17067.1"/>
    </source>
</evidence>
<feature type="transmembrane region" description="Helical" evidence="1">
    <location>
        <begin position="6"/>
        <end position="24"/>
    </location>
</feature>
<keyword evidence="1" id="KW-0472">Membrane</keyword>
<keyword evidence="1" id="KW-1133">Transmembrane helix</keyword>
<reference evidence="3" key="1">
    <citation type="submission" date="2016-05" db="EMBL/GenBank/DDBJ databases">
        <title>Draft genome of Corynebacterium afermentans subsp. afermentans LCDC 88199T.</title>
        <authorList>
            <person name="Bernier A.-M."/>
            <person name="Bernard K."/>
        </authorList>
    </citation>
    <scope>NUCLEOTIDE SEQUENCE [LARGE SCALE GENOMIC DNA]</scope>
    <source>
        <strain evidence="3">NML01-0328</strain>
    </source>
</reference>
<organism evidence="2 3">
    <name type="scientific">Eikenella corrodens</name>
    <dbReference type="NCBI Taxonomy" id="539"/>
    <lineage>
        <taxon>Bacteria</taxon>
        <taxon>Pseudomonadati</taxon>
        <taxon>Pseudomonadota</taxon>
        <taxon>Betaproteobacteria</taxon>
        <taxon>Neisseriales</taxon>
        <taxon>Neisseriaceae</taxon>
        <taxon>Eikenella</taxon>
    </lineage>
</organism>
<dbReference type="EMBL" id="LXSF01000003">
    <property type="protein sequence ID" value="OAM17067.1"/>
    <property type="molecule type" value="Genomic_DNA"/>
</dbReference>
<gene>
    <name evidence="2" type="ORF">A7P85_04725</name>
</gene>
<accession>A0A1A9RFP1</accession>
<dbReference type="Proteomes" id="UP000078003">
    <property type="component" value="Unassembled WGS sequence"/>
</dbReference>
<protein>
    <submittedName>
        <fullName evidence="2">Uncharacterized protein</fullName>
    </submittedName>
</protein>
<evidence type="ECO:0000313" key="3">
    <source>
        <dbReference type="Proteomes" id="UP000078003"/>
    </source>
</evidence>
<keyword evidence="1" id="KW-0812">Transmembrane</keyword>
<comment type="caution">
    <text evidence="2">The sequence shown here is derived from an EMBL/GenBank/DDBJ whole genome shotgun (WGS) entry which is preliminary data.</text>
</comment>
<sequence length="125" mass="13809">MFSKQTFAAFCFGAIATVTALFLLSVQYSDYRRTAEIKQEIQRLAPLQTQLAAELADGGIKSSLPTVRSAYQGVQAVSRDGWILLRTPRFGQEAVLIPQAEGNNIHWAAHYNDMDKAINGKALCF</sequence>
<name>A0A1A9RFP1_EIKCO</name>
<evidence type="ECO:0000256" key="1">
    <source>
        <dbReference type="SAM" id="Phobius"/>
    </source>
</evidence>
<dbReference type="AlphaFoldDB" id="A0A1A9RFP1"/>
<proteinExistence type="predicted"/>